<feature type="non-terminal residue" evidence="2">
    <location>
        <position position="162"/>
    </location>
</feature>
<dbReference type="AlphaFoldDB" id="A0A0T6BDM7"/>
<dbReference type="OrthoDB" id="3598281at2759"/>
<evidence type="ECO:0000313" key="2">
    <source>
        <dbReference type="EMBL" id="KRT85464.1"/>
    </source>
</evidence>
<proteinExistence type="predicted"/>
<comment type="caution">
    <text evidence="2">The sequence shown here is derived from an EMBL/GenBank/DDBJ whole genome shotgun (WGS) entry which is preliminary data.</text>
</comment>
<dbReference type="InterPro" id="IPR031934">
    <property type="entry name" value="DUF4769"/>
</dbReference>
<keyword evidence="3" id="KW-1185">Reference proteome</keyword>
<evidence type="ECO:0000313" key="3">
    <source>
        <dbReference type="Proteomes" id="UP000051574"/>
    </source>
</evidence>
<gene>
    <name evidence="2" type="ORF">AMK59_1584</name>
</gene>
<dbReference type="EMBL" id="LJIG01001476">
    <property type="protein sequence ID" value="KRT85464.1"/>
    <property type="molecule type" value="Genomic_DNA"/>
</dbReference>
<dbReference type="Proteomes" id="UP000051574">
    <property type="component" value="Unassembled WGS sequence"/>
</dbReference>
<dbReference type="Pfam" id="PF15992">
    <property type="entry name" value="DUF4769"/>
    <property type="match status" value="1"/>
</dbReference>
<organism evidence="2 3">
    <name type="scientific">Oryctes borbonicus</name>
    <dbReference type="NCBI Taxonomy" id="1629725"/>
    <lineage>
        <taxon>Eukaryota</taxon>
        <taxon>Metazoa</taxon>
        <taxon>Ecdysozoa</taxon>
        <taxon>Arthropoda</taxon>
        <taxon>Hexapoda</taxon>
        <taxon>Insecta</taxon>
        <taxon>Pterygota</taxon>
        <taxon>Neoptera</taxon>
        <taxon>Endopterygota</taxon>
        <taxon>Coleoptera</taxon>
        <taxon>Polyphaga</taxon>
        <taxon>Scarabaeiformia</taxon>
        <taxon>Scarabaeidae</taxon>
        <taxon>Dynastinae</taxon>
        <taxon>Oryctes</taxon>
    </lineage>
</organism>
<protein>
    <submittedName>
        <fullName evidence="2">Uncharacterized protein</fullName>
    </submittedName>
</protein>
<accession>A0A0T6BDM7</accession>
<name>A0A0T6BDM7_9SCAR</name>
<evidence type="ECO:0000256" key="1">
    <source>
        <dbReference type="SAM" id="MobiDB-lite"/>
    </source>
</evidence>
<reference evidence="2 3" key="1">
    <citation type="submission" date="2015-09" db="EMBL/GenBank/DDBJ databases">
        <title>Draft genome of the scarab beetle Oryctes borbonicus.</title>
        <authorList>
            <person name="Meyer J.M."/>
            <person name="Markov G.V."/>
            <person name="Baskaran P."/>
            <person name="Herrmann M."/>
            <person name="Sommer R.J."/>
            <person name="Roedelsperger C."/>
        </authorList>
    </citation>
    <scope>NUCLEOTIDE SEQUENCE [LARGE SCALE GENOMIC DNA]</scope>
    <source>
        <strain evidence="2">OB123</strain>
        <tissue evidence="2">Whole animal</tissue>
    </source>
</reference>
<feature type="region of interest" description="Disordered" evidence="1">
    <location>
        <begin position="105"/>
        <end position="125"/>
    </location>
</feature>
<sequence length="162" mass="18880">MDSSDESFDIKIITKCFEEEDPNTEELLSLLQSWQQEYLADYFIKQKIFINVLKVIKQRHIDKLFKNYEMGIQILFEHNLETWRKSLDIVDVAPTISLASSCHIDSDSSSSRHSYEQPANSSVSTTSSTLCNILNETRRGVMLCEYYSKNNKFLEEHRSLLI</sequence>